<dbReference type="EMBL" id="HBIW01006709">
    <property type="protein sequence ID" value="CAE0690167.1"/>
    <property type="molecule type" value="Transcribed_RNA"/>
</dbReference>
<feature type="region of interest" description="Disordered" evidence="1">
    <location>
        <begin position="19"/>
        <end position="126"/>
    </location>
</feature>
<evidence type="ECO:0000256" key="1">
    <source>
        <dbReference type="SAM" id="MobiDB-lite"/>
    </source>
</evidence>
<name>A0A6S8T4A8_9STRA</name>
<sequence length="191" mass="19515">MSAHTRKLEERRARALARRAELGAENRAPEMNAPWALGESEAPAKRQPVAAPVAPDAPPTPRDLARANASRNAGDKDSRANFFTGGGAQAPASTGKRQFGLSSQTSSDLIGGPSSPERRPARSLGATLDARAQYAIRANAARGAKRGPVSGAASYGGANGNGGQNVGNSLGDRNSSRVLAPPGGFSSVTFG</sequence>
<evidence type="ECO:0000313" key="3">
    <source>
        <dbReference type="EMBL" id="CAE0690167.1"/>
    </source>
</evidence>
<dbReference type="AlphaFoldDB" id="A0A6S8T4A8"/>
<reference evidence="2" key="1">
    <citation type="submission" date="2021-01" db="EMBL/GenBank/DDBJ databases">
        <authorList>
            <person name="Corre E."/>
            <person name="Pelletier E."/>
            <person name="Niang G."/>
            <person name="Scheremetjew M."/>
            <person name="Finn R."/>
            <person name="Kale V."/>
            <person name="Holt S."/>
            <person name="Cochrane G."/>
            <person name="Meng A."/>
            <person name="Brown T."/>
            <person name="Cohen L."/>
        </authorList>
    </citation>
    <scope>NUCLEOTIDE SEQUENCE</scope>
    <source>
        <strain evidence="2">CCMP1756</strain>
    </source>
</reference>
<evidence type="ECO:0000313" key="2">
    <source>
        <dbReference type="EMBL" id="CAE0690166.1"/>
    </source>
</evidence>
<organism evidence="2">
    <name type="scientific">Pelagomonas calceolata</name>
    <dbReference type="NCBI Taxonomy" id="35677"/>
    <lineage>
        <taxon>Eukaryota</taxon>
        <taxon>Sar</taxon>
        <taxon>Stramenopiles</taxon>
        <taxon>Ochrophyta</taxon>
        <taxon>Pelagophyceae</taxon>
        <taxon>Pelagomonadales</taxon>
        <taxon>Pelagomonadaceae</taxon>
        <taxon>Pelagomonas</taxon>
    </lineage>
</organism>
<feature type="compositionally biased region" description="Polar residues" evidence="1">
    <location>
        <begin position="91"/>
        <end position="108"/>
    </location>
</feature>
<feature type="region of interest" description="Disordered" evidence="1">
    <location>
        <begin position="139"/>
        <end position="191"/>
    </location>
</feature>
<feature type="compositionally biased region" description="Basic and acidic residues" evidence="1">
    <location>
        <begin position="19"/>
        <end position="28"/>
    </location>
</feature>
<gene>
    <name evidence="2" type="ORF">PCAL00307_LOCUS5601</name>
    <name evidence="3" type="ORF">PCAL00307_LOCUS5602</name>
</gene>
<proteinExistence type="predicted"/>
<dbReference type="EMBL" id="HBIW01006708">
    <property type="protein sequence ID" value="CAE0690166.1"/>
    <property type="molecule type" value="Transcribed_RNA"/>
</dbReference>
<protein>
    <submittedName>
        <fullName evidence="2">Uncharacterized protein</fullName>
    </submittedName>
</protein>
<accession>A0A6S8T4A8</accession>